<dbReference type="Gene3D" id="2.60.120.1440">
    <property type="match status" value="1"/>
</dbReference>
<feature type="domain" description="Protein FecR C-terminal" evidence="3">
    <location>
        <begin position="321"/>
        <end position="390"/>
    </location>
</feature>
<keyword evidence="5" id="KW-1185">Reference proteome</keyword>
<evidence type="ECO:0000259" key="2">
    <source>
        <dbReference type="Pfam" id="PF04773"/>
    </source>
</evidence>
<proteinExistence type="predicted"/>
<evidence type="ECO:0000259" key="3">
    <source>
        <dbReference type="Pfam" id="PF16344"/>
    </source>
</evidence>
<dbReference type="Pfam" id="PF16344">
    <property type="entry name" value="FecR_C"/>
    <property type="match status" value="1"/>
</dbReference>
<evidence type="ECO:0000256" key="1">
    <source>
        <dbReference type="SAM" id="Phobius"/>
    </source>
</evidence>
<dbReference type="PANTHER" id="PTHR30273">
    <property type="entry name" value="PERIPLASMIC SIGNAL SENSOR AND SIGMA FACTOR ACTIVATOR FECR-RELATED"/>
    <property type="match status" value="1"/>
</dbReference>
<dbReference type="Proteomes" id="UP001500954">
    <property type="component" value="Unassembled WGS sequence"/>
</dbReference>
<dbReference type="Pfam" id="PF04773">
    <property type="entry name" value="FecR"/>
    <property type="match status" value="1"/>
</dbReference>
<keyword evidence="1" id="KW-0812">Transmembrane</keyword>
<name>A0ABP6YIR5_9FLAO</name>
<accession>A0ABP6YIR5</accession>
<dbReference type="RefSeq" id="WP_345007826.1">
    <property type="nucleotide sequence ID" value="NZ_BAABCY010000102.1"/>
</dbReference>
<evidence type="ECO:0000313" key="4">
    <source>
        <dbReference type="EMBL" id="GAA3584595.1"/>
    </source>
</evidence>
<sequence length="391" mass="44932">MIDKNIETIIVKYFSKSASIEELFELTEWLNETSNNAVFMEFVKANYLADVNIVDFDTELEKKKILKKIQEQERSLRKRKFITAFKYAAMLIIALGIGSFFMFRDRTAKEEAQPAMVVNKGADILPGSDKAILTLENGSNIALESGVQVNLEGRTLDKEKLVYDSKVNEKNALVQYNYLTIPKGGRFFVQLSDGTNVWLNSESRLKYPVNFIQGQPRTVELLYGEAYFDVSESVYHNGDAFIAKTGVQDIEVLGTEFNIKAYQDENNITTTLVEGKVKVNNGMDHKLLNPSEQSLVNKESQTISVHKVDKVFDEIAWKEGYFSFKRMPMKDIMKTLSRWYNITYTFNSPETEKKSFTGVLDREVSIDQVLIYIQKTNEFKYRIEENSIIIE</sequence>
<dbReference type="Gene3D" id="3.55.50.30">
    <property type="match status" value="1"/>
</dbReference>
<dbReference type="InterPro" id="IPR032508">
    <property type="entry name" value="FecR_C"/>
</dbReference>
<dbReference type="EMBL" id="BAABCY010000102">
    <property type="protein sequence ID" value="GAA3584595.1"/>
    <property type="molecule type" value="Genomic_DNA"/>
</dbReference>
<evidence type="ECO:0000313" key="5">
    <source>
        <dbReference type="Proteomes" id="UP001500954"/>
    </source>
</evidence>
<keyword evidence="1" id="KW-0472">Membrane</keyword>
<feature type="domain" description="FecR protein" evidence="2">
    <location>
        <begin position="181"/>
        <end position="278"/>
    </location>
</feature>
<keyword evidence="1" id="KW-1133">Transmembrane helix</keyword>
<gene>
    <name evidence="4" type="ORF">GCM10022395_35740</name>
</gene>
<dbReference type="InterPro" id="IPR006860">
    <property type="entry name" value="FecR"/>
</dbReference>
<reference evidence="5" key="1">
    <citation type="journal article" date="2019" name="Int. J. Syst. Evol. Microbiol.">
        <title>The Global Catalogue of Microorganisms (GCM) 10K type strain sequencing project: providing services to taxonomists for standard genome sequencing and annotation.</title>
        <authorList>
            <consortium name="The Broad Institute Genomics Platform"/>
            <consortium name="The Broad Institute Genome Sequencing Center for Infectious Disease"/>
            <person name="Wu L."/>
            <person name="Ma J."/>
        </authorList>
    </citation>
    <scope>NUCLEOTIDE SEQUENCE [LARGE SCALE GENOMIC DNA]</scope>
    <source>
        <strain evidence="5">JCM 17111</strain>
    </source>
</reference>
<protein>
    <submittedName>
        <fullName evidence="4">DUF4974 domain-containing protein</fullName>
    </submittedName>
</protein>
<dbReference type="PANTHER" id="PTHR30273:SF2">
    <property type="entry name" value="PROTEIN FECR"/>
    <property type="match status" value="1"/>
</dbReference>
<comment type="caution">
    <text evidence="4">The sequence shown here is derived from an EMBL/GenBank/DDBJ whole genome shotgun (WGS) entry which is preliminary data.</text>
</comment>
<dbReference type="InterPro" id="IPR012373">
    <property type="entry name" value="Ferrdict_sens_TM"/>
</dbReference>
<organism evidence="4 5">
    <name type="scientific">Snuella lapsa</name>
    <dbReference type="NCBI Taxonomy" id="870481"/>
    <lineage>
        <taxon>Bacteria</taxon>
        <taxon>Pseudomonadati</taxon>
        <taxon>Bacteroidota</taxon>
        <taxon>Flavobacteriia</taxon>
        <taxon>Flavobacteriales</taxon>
        <taxon>Flavobacteriaceae</taxon>
        <taxon>Snuella</taxon>
    </lineage>
</organism>
<feature type="transmembrane region" description="Helical" evidence="1">
    <location>
        <begin position="84"/>
        <end position="103"/>
    </location>
</feature>